<dbReference type="Gramene" id="ORUFI02G31210.1">
    <property type="protein sequence ID" value="ORUFI02G31210.1"/>
    <property type="gene ID" value="ORUFI02G31210"/>
</dbReference>
<sequence>MPQNADVGPVIGVREISAPGGDDLYDYIEPENHEEEDACEDPVDPLEWDSYDFQVILRSGSSVVESSSLSVCRNKAL</sequence>
<dbReference type="Proteomes" id="UP000008022">
    <property type="component" value="Unassembled WGS sequence"/>
</dbReference>
<organism evidence="1 2">
    <name type="scientific">Oryza rufipogon</name>
    <name type="common">Brownbeard rice</name>
    <name type="synonym">Asian wild rice</name>
    <dbReference type="NCBI Taxonomy" id="4529"/>
    <lineage>
        <taxon>Eukaryota</taxon>
        <taxon>Viridiplantae</taxon>
        <taxon>Streptophyta</taxon>
        <taxon>Embryophyta</taxon>
        <taxon>Tracheophyta</taxon>
        <taxon>Spermatophyta</taxon>
        <taxon>Magnoliopsida</taxon>
        <taxon>Liliopsida</taxon>
        <taxon>Poales</taxon>
        <taxon>Poaceae</taxon>
        <taxon>BOP clade</taxon>
        <taxon>Oryzoideae</taxon>
        <taxon>Oryzeae</taxon>
        <taxon>Oryzinae</taxon>
        <taxon>Oryza</taxon>
    </lineage>
</organism>
<keyword evidence="2" id="KW-1185">Reference proteome</keyword>
<dbReference type="EnsemblPlants" id="ORUFI02G31210.1">
    <property type="protein sequence ID" value="ORUFI02G31210.1"/>
    <property type="gene ID" value="ORUFI02G31210"/>
</dbReference>
<name>A0A0E0NJV9_ORYRU</name>
<proteinExistence type="predicted"/>
<reference evidence="1" key="2">
    <citation type="submission" date="2015-06" db="UniProtKB">
        <authorList>
            <consortium name="EnsemblPlants"/>
        </authorList>
    </citation>
    <scope>IDENTIFICATION</scope>
</reference>
<reference evidence="2" key="1">
    <citation type="submission" date="2013-06" db="EMBL/GenBank/DDBJ databases">
        <authorList>
            <person name="Zhao Q."/>
        </authorList>
    </citation>
    <scope>NUCLEOTIDE SEQUENCE</scope>
    <source>
        <strain evidence="2">cv. W1943</strain>
    </source>
</reference>
<evidence type="ECO:0000313" key="2">
    <source>
        <dbReference type="Proteomes" id="UP000008022"/>
    </source>
</evidence>
<dbReference type="AlphaFoldDB" id="A0A0E0NJV9"/>
<evidence type="ECO:0000313" key="1">
    <source>
        <dbReference type="EnsemblPlants" id="ORUFI02G31210.1"/>
    </source>
</evidence>
<dbReference type="HOGENOM" id="CLU_2642404_0_0_1"/>
<protein>
    <submittedName>
        <fullName evidence="1">Uncharacterized protein</fullName>
    </submittedName>
</protein>
<accession>A0A0E0NJV9</accession>